<sequence length="679" mass="79070">MKLIFLWHMHQPVYRNGLTGEYELPYVFLHSIKDYYDMPYHVSRFKNVKVAFNLTPSLVSQIEEYASGRANCKFLRLMKKSVKELTLSEKDYLIKVIFSSSPKLFEEFELLNKLYFAYQSDRRELCRNLSNQDFLNLEVLFLLSWCGNYLKRENETVRKLREEISAYTEEDKTRLIEELLNHVGKIVPLYRELTSLGQIEVTTSPFYHPVLPLLIDMKVARESTPDVKLPAVQTPFKDDAVKQVERALSFHRKRFGEVGGVWLPEGGISEEAVSLLSNFGVEWTASDEEILFNSLQEKTGTREPLYRVYKFKRVKVLFRDKELSDLIGFTYKNWKSDDAAKDFIERLKDINRKYENPVVSVILDGENCWEFYENNGFEFREKLYREISESKWIETVKPSEVEHTEVLNRIFPGSWIGGNFLTWVGDDEKNRAWELLSLTKLQFKRGEPKSESAEEYILISEGSDWFWWFGRGHYTPFSLQFDRLFRSNLIEVYRILGKDIPDELLHPIKTSKELPSTPPKGYLHVELDGEVSNYFEWLNAGEIDLLELSTMDSSSFVMRKAYYGCDEEKNLFIRVDGNWERVKGGNLKLTVEFSGEGKEEVEFNLSENPSKGKNCSEARAVLGKLVEILIPNKCLPEAVNGKLKLILKLYMNGKLLETAPQFTPAVLDVGKDFNLDWIV</sequence>
<dbReference type="InterPro" id="IPR052046">
    <property type="entry name" value="GH57_Enzymes"/>
</dbReference>
<name>A0A521BNS3_9BACT</name>
<evidence type="ECO:0000256" key="1">
    <source>
        <dbReference type="ARBA" id="ARBA00006821"/>
    </source>
</evidence>
<dbReference type="Gene3D" id="3.20.110.10">
    <property type="entry name" value="Glycoside hydrolase 38, N terminal domain"/>
    <property type="match status" value="1"/>
</dbReference>
<dbReference type="SUPFAM" id="SSF88713">
    <property type="entry name" value="Glycoside hydrolase/deacetylase"/>
    <property type="match status" value="1"/>
</dbReference>
<dbReference type="CDD" id="cd10796">
    <property type="entry name" value="GH57N_APU"/>
    <property type="match status" value="1"/>
</dbReference>
<dbReference type="Pfam" id="PF03065">
    <property type="entry name" value="Glyco_hydro_57"/>
    <property type="match status" value="1"/>
</dbReference>
<dbReference type="InterPro" id="IPR011330">
    <property type="entry name" value="Glyco_hydro/deAcase_b/a-brl"/>
</dbReference>
<dbReference type="OrthoDB" id="9759321at2"/>
<keyword evidence="6" id="KW-1185">Reference proteome</keyword>
<evidence type="ECO:0000313" key="5">
    <source>
        <dbReference type="EMBL" id="SMO48782.1"/>
    </source>
</evidence>
<keyword evidence="2 3" id="KW-0119">Carbohydrate metabolism</keyword>
<protein>
    <submittedName>
        <fullName evidence="5">Alpha-amylase/alpha-mannosidase, GH57 family</fullName>
    </submittedName>
</protein>
<dbReference type="AlphaFoldDB" id="A0A521BNS3"/>
<dbReference type="PANTHER" id="PTHR36306:SF1">
    <property type="entry name" value="ALPHA-AMYLASE-RELATED"/>
    <property type="match status" value="1"/>
</dbReference>
<evidence type="ECO:0000256" key="2">
    <source>
        <dbReference type="ARBA" id="ARBA00023277"/>
    </source>
</evidence>
<dbReference type="Proteomes" id="UP000317315">
    <property type="component" value="Unassembled WGS sequence"/>
</dbReference>
<comment type="similarity">
    <text evidence="1 3">Belongs to the glycosyl hydrolase 57 family.</text>
</comment>
<proteinExistence type="inferred from homology"/>
<evidence type="ECO:0000313" key="6">
    <source>
        <dbReference type="Proteomes" id="UP000317315"/>
    </source>
</evidence>
<gene>
    <name evidence="5" type="ORF">SAMN06269117_10669</name>
</gene>
<dbReference type="GO" id="GO:0005975">
    <property type="term" value="P:carbohydrate metabolic process"/>
    <property type="evidence" value="ECO:0007669"/>
    <property type="project" value="InterPro"/>
</dbReference>
<dbReference type="RefSeq" id="WP_142934702.1">
    <property type="nucleotide sequence ID" value="NZ_FXTM01000006.1"/>
</dbReference>
<evidence type="ECO:0000256" key="3">
    <source>
        <dbReference type="RuleBase" id="RU361196"/>
    </source>
</evidence>
<dbReference type="InterPro" id="IPR027291">
    <property type="entry name" value="Glyco_hydro_38_N_sf"/>
</dbReference>
<dbReference type="EMBL" id="FXTM01000006">
    <property type="protein sequence ID" value="SMO48782.1"/>
    <property type="molecule type" value="Genomic_DNA"/>
</dbReference>
<dbReference type="PANTHER" id="PTHR36306">
    <property type="entry name" value="ALPHA-AMYLASE-RELATED-RELATED"/>
    <property type="match status" value="1"/>
</dbReference>
<feature type="domain" description="Glycoside hydrolase family 57 N-terminal" evidence="4">
    <location>
        <begin position="4"/>
        <end position="403"/>
    </location>
</feature>
<dbReference type="GO" id="GO:0003824">
    <property type="term" value="F:catalytic activity"/>
    <property type="evidence" value="ECO:0007669"/>
    <property type="project" value="InterPro"/>
</dbReference>
<evidence type="ECO:0000259" key="4">
    <source>
        <dbReference type="Pfam" id="PF03065"/>
    </source>
</evidence>
<dbReference type="InterPro" id="IPR004300">
    <property type="entry name" value="Glyco_hydro_57_N"/>
</dbReference>
<organism evidence="5 6">
    <name type="scientific">Balnearium lithotrophicum</name>
    <dbReference type="NCBI Taxonomy" id="223788"/>
    <lineage>
        <taxon>Bacteria</taxon>
        <taxon>Pseudomonadati</taxon>
        <taxon>Aquificota</taxon>
        <taxon>Aquificia</taxon>
        <taxon>Desulfurobacteriales</taxon>
        <taxon>Desulfurobacteriaceae</taxon>
        <taxon>Balnearium</taxon>
    </lineage>
</organism>
<reference evidence="5 6" key="1">
    <citation type="submission" date="2017-05" db="EMBL/GenBank/DDBJ databases">
        <authorList>
            <person name="Varghese N."/>
            <person name="Submissions S."/>
        </authorList>
    </citation>
    <scope>NUCLEOTIDE SEQUENCE [LARGE SCALE GENOMIC DNA]</scope>
    <source>
        <strain evidence="5 6">DSM 16304</strain>
    </source>
</reference>
<accession>A0A521BNS3</accession>